<protein>
    <recommendedName>
        <fullName evidence="1">C2H2-type domain-containing protein</fullName>
    </recommendedName>
</protein>
<evidence type="ECO:0000259" key="1">
    <source>
        <dbReference type="PROSITE" id="PS50157"/>
    </source>
</evidence>
<dbReference type="PROSITE" id="PS50157">
    <property type="entry name" value="ZINC_FINGER_C2H2_2"/>
    <property type="match status" value="1"/>
</dbReference>
<proteinExistence type="predicted"/>
<dbReference type="AlphaFoldDB" id="A0A075I365"/>
<accession>A0A075I365</accession>
<evidence type="ECO:0000313" key="2">
    <source>
        <dbReference type="EMBL" id="AIF21252.1"/>
    </source>
</evidence>
<dbReference type="PROSITE" id="PS00028">
    <property type="entry name" value="ZINC_FINGER_C2H2_1"/>
    <property type="match status" value="1"/>
</dbReference>
<feature type="domain" description="C2H2-type" evidence="1">
    <location>
        <begin position="16"/>
        <end position="39"/>
    </location>
</feature>
<sequence length="53" mass="6543">MKIYHLVLPLIDEDKPKCFICHKLFESMEELKMHQKSTHKEFFEKYEKNDVEN</sequence>
<name>A0A075I365_9ARCH</name>
<dbReference type="InterPro" id="IPR013087">
    <property type="entry name" value="Znf_C2H2_type"/>
</dbReference>
<dbReference type="EMBL" id="KF901186">
    <property type="protein sequence ID" value="AIF21252.1"/>
    <property type="molecule type" value="Genomic_DNA"/>
</dbReference>
<reference evidence="2" key="1">
    <citation type="journal article" date="2014" name="Genome Biol. Evol.">
        <title>Pangenome evidence for extensive interdomain horizontal transfer affecting lineage core and shell genes in uncultured planktonic thaumarchaeota and euryarchaeota.</title>
        <authorList>
            <person name="Deschamps P."/>
            <person name="Zivanovic Y."/>
            <person name="Moreira D."/>
            <person name="Rodriguez-Valera F."/>
            <person name="Lopez-Garcia P."/>
        </authorList>
    </citation>
    <scope>NUCLEOTIDE SEQUENCE</scope>
</reference>
<organism evidence="2">
    <name type="scientific">uncultured marine thaumarchaeote KM3_99_A02</name>
    <dbReference type="NCBI Taxonomy" id="1456353"/>
    <lineage>
        <taxon>Archaea</taxon>
        <taxon>Nitrososphaerota</taxon>
        <taxon>environmental samples</taxon>
    </lineage>
</organism>